<evidence type="ECO:0000313" key="2">
    <source>
        <dbReference type="Proteomes" id="UP000789901"/>
    </source>
</evidence>
<organism evidence="1 2">
    <name type="scientific">Gigaspora margarita</name>
    <dbReference type="NCBI Taxonomy" id="4874"/>
    <lineage>
        <taxon>Eukaryota</taxon>
        <taxon>Fungi</taxon>
        <taxon>Fungi incertae sedis</taxon>
        <taxon>Mucoromycota</taxon>
        <taxon>Glomeromycotina</taxon>
        <taxon>Glomeromycetes</taxon>
        <taxon>Diversisporales</taxon>
        <taxon>Gigasporaceae</taxon>
        <taxon>Gigaspora</taxon>
    </lineage>
</organism>
<dbReference type="Proteomes" id="UP000789901">
    <property type="component" value="Unassembled WGS sequence"/>
</dbReference>
<dbReference type="EMBL" id="CAJVQB010002443">
    <property type="protein sequence ID" value="CAG8574853.1"/>
    <property type="molecule type" value="Genomic_DNA"/>
</dbReference>
<reference evidence="1 2" key="1">
    <citation type="submission" date="2021-06" db="EMBL/GenBank/DDBJ databases">
        <authorList>
            <person name="Kallberg Y."/>
            <person name="Tangrot J."/>
            <person name="Rosling A."/>
        </authorList>
    </citation>
    <scope>NUCLEOTIDE SEQUENCE [LARGE SCALE GENOMIC DNA]</scope>
    <source>
        <strain evidence="1 2">120-4 pot B 10/14</strain>
    </source>
</reference>
<gene>
    <name evidence="1" type="ORF">GMARGA_LOCUS5664</name>
</gene>
<comment type="caution">
    <text evidence="1">The sequence shown here is derived from an EMBL/GenBank/DDBJ whole genome shotgun (WGS) entry which is preliminary data.</text>
</comment>
<accession>A0ABN7UE79</accession>
<evidence type="ECO:0000313" key="1">
    <source>
        <dbReference type="EMBL" id="CAG8574853.1"/>
    </source>
</evidence>
<protein>
    <submittedName>
        <fullName evidence="1">45123_t:CDS:1</fullName>
    </submittedName>
</protein>
<proteinExistence type="predicted"/>
<sequence length="261" mass="30442">MSNEEENKTRTYILREMPVISQAHAISSIGSNSFVERGWFADCKNTDEVDVVPGTDPRRYVSDGLNLEGHCQNSSCSAYGQSTRSIFRWGFRNGGKFTLFWDEADCKCPLCGNSMRPINCGFLRTQWRISGYRKMGVGQRPEHVSTSWKSTTGNKYVYFSENSELVEWDDRFTIEMMTSELVTYTQHDLSKKITVNNRIVAQIFISSHCHKHYQEGISERLIVKLVEKLDEGEFDPDDQEEKKEYFETFPIWEDKRYKLIW</sequence>
<keyword evidence="2" id="KW-1185">Reference proteome</keyword>
<name>A0ABN7UE79_GIGMA</name>